<feature type="transmembrane region" description="Helical" evidence="1">
    <location>
        <begin position="74"/>
        <end position="93"/>
    </location>
</feature>
<protein>
    <recommendedName>
        <fullName evidence="4">Cell shape-determining protein</fullName>
    </recommendedName>
</protein>
<sequence>MNRNIPKVKMGKKSVIITIMVLLLILIAANYIILFPLNIQNPSLWIYIIIGLAVINVILRLSKNKKIQSLASKLLMLVITIFIITIISSLPVFRSKAYRSLINNVEYKEFNSSVSPIDLKKVPIIDDELAKLLADKKLGEIPALGSEVVIGNMTIQSVKGELYYVAPLEHSGFFQWSRNKQGTQGYIMVNATKTNDVQLVTKVNGKDLNLKYLNSSYLNDNLKRHLYFKNPTGLYTDYSFELDDEGNPYWVVTEYSRAIGFSGEKAKGVYIVDAQTGGTTRYSIEDTPKWVDRIQPIDISVNNFNYWGKYVHGFFNFSNRDKLKTTDGVKTVYYGDECYYYTGITSVGKDESLVGFALMNSKTNEATIYNVAGSTEKAAMSSAEGKVQNLGYTATFPVLVNIQGQPSYFMTLKDKGGLAKMYAIVNVEHYNIVSTGETPEEAVAGYIKSLQNSSVSGDVDNTGISKTIEGTVQRIGMSINNDESTCYITLSENPKELILVPTSVSKKVPLTKEGDKVKINYIERPNSDIIANEFDNMSFELK</sequence>
<keyword evidence="3" id="KW-1185">Reference proteome</keyword>
<evidence type="ECO:0008006" key="4">
    <source>
        <dbReference type="Google" id="ProtNLM"/>
    </source>
</evidence>
<keyword evidence="1" id="KW-0812">Transmembrane</keyword>
<feature type="transmembrane region" description="Helical" evidence="1">
    <location>
        <begin position="44"/>
        <end position="62"/>
    </location>
</feature>
<organism evidence="2 3">
    <name type="scientific">Clostridium frigidicarnis</name>
    <dbReference type="NCBI Taxonomy" id="84698"/>
    <lineage>
        <taxon>Bacteria</taxon>
        <taxon>Bacillati</taxon>
        <taxon>Bacillota</taxon>
        <taxon>Clostridia</taxon>
        <taxon>Eubacteriales</taxon>
        <taxon>Clostridiaceae</taxon>
        <taxon>Clostridium</taxon>
    </lineage>
</organism>
<name>A0A1I0Z935_9CLOT</name>
<evidence type="ECO:0000313" key="3">
    <source>
        <dbReference type="Proteomes" id="UP000198619"/>
    </source>
</evidence>
<keyword evidence="1" id="KW-1133">Transmembrane helix</keyword>
<dbReference type="AlphaFoldDB" id="A0A1I0Z935"/>
<dbReference type="Proteomes" id="UP000198619">
    <property type="component" value="Unassembled WGS sequence"/>
</dbReference>
<dbReference type="STRING" id="84698.SAMN04488528_101845"/>
<feature type="transmembrane region" description="Helical" evidence="1">
    <location>
        <begin position="15"/>
        <end position="38"/>
    </location>
</feature>
<reference evidence="2 3" key="1">
    <citation type="submission" date="2016-10" db="EMBL/GenBank/DDBJ databases">
        <authorList>
            <person name="de Groot N.N."/>
        </authorList>
    </citation>
    <scope>NUCLEOTIDE SEQUENCE [LARGE SCALE GENOMIC DNA]</scope>
    <source>
        <strain evidence="2 3">DSM 12271</strain>
    </source>
</reference>
<proteinExistence type="predicted"/>
<accession>A0A1I0Z935</accession>
<keyword evidence="1" id="KW-0472">Membrane</keyword>
<evidence type="ECO:0000313" key="2">
    <source>
        <dbReference type="EMBL" id="SFB21867.1"/>
    </source>
</evidence>
<dbReference type="RefSeq" id="WP_090041705.1">
    <property type="nucleotide sequence ID" value="NZ_FOKI01000018.1"/>
</dbReference>
<dbReference type="EMBL" id="FOKI01000018">
    <property type="protein sequence ID" value="SFB21867.1"/>
    <property type="molecule type" value="Genomic_DNA"/>
</dbReference>
<dbReference type="OrthoDB" id="3169575at2"/>
<gene>
    <name evidence="2" type="ORF">SAMN04488528_101845</name>
</gene>
<evidence type="ECO:0000256" key="1">
    <source>
        <dbReference type="SAM" id="Phobius"/>
    </source>
</evidence>